<dbReference type="Proteomes" id="UP001652660">
    <property type="component" value="Chromosome 4c"/>
</dbReference>
<dbReference type="PANTHER" id="PTHR12112">
    <property type="entry name" value="BNIP - RELATED"/>
    <property type="match status" value="1"/>
</dbReference>
<dbReference type="OrthoDB" id="374045at2759"/>
<dbReference type="PANTHER" id="PTHR12112:SF39">
    <property type="entry name" value="EG:152A3.5 PROTEIN (FBGN0003116_PN PROTEIN)"/>
    <property type="match status" value="1"/>
</dbReference>
<feature type="region of interest" description="Disordered" evidence="1">
    <location>
        <begin position="1"/>
        <end position="22"/>
    </location>
</feature>
<dbReference type="InterPro" id="IPR038763">
    <property type="entry name" value="DHH_sf"/>
</dbReference>
<name>A0A6P6X2G1_COFAR</name>
<feature type="region of interest" description="Disordered" evidence="1">
    <location>
        <begin position="119"/>
        <end position="169"/>
    </location>
</feature>
<keyword evidence="2" id="KW-1185">Reference proteome</keyword>
<evidence type="ECO:0000313" key="3">
    <source>
        <dbReference type="RefSeq" id="XP_027121898.2"/>
    </source>
</evidence>
<dbReference type="GO" id="GO:0004309">
    <property type="term" value="F:exopolyphosphatase activity"/>
    <property type="evidence" value="ECO:0007669"/>
    <property type="project" value="TreeGrafter"/>
</dbReference>
<organism evidence="2 3">
    <name type="scientific">Coffea arabica</name>
    <name type="common">Arabian coffee</name>
    <dbReference type="NCBI Taxonomy" id="13443"/>
    <lineage>
        <taxon>Eukaryota</taxon>
        <taxon>Viridiplantae</taxon>
        <taxon>Streptophyta</taxon>
        <taxon>Embryophyta</taxon>
        <taxon>Tracheophyta</taxon>
        <taxon>Spermatophyta</taxon>
        <taxon>Magnoliopsida</taxon>
        <taxon>eudicotyledons</taxon>
        <taxon>Gunneridae</taxon>
        <taxon>Pentapetalae</taxon>
        <taxon>asterids</taxon>
        <taxon>lamiids</taxon>
        <taxon>Gentianales</taxon>
        <taxon>Rubiaceae</taxon>
        <taxon>Ixoroideae</taxon>
        <taxon>Gardenieae complex</taxon>
        <taxon>Bertiereae - Coffeeae clade</taxon>
        <taxon>Coffeeae</taxon>
        <taxon>Coffea</taxon>
    </lineage>
</organism>
<accession>A0A6P6X2G1</accession>
<sequence>MERRFNRNLSNNVRGGSLGLQKQVLENRRNRNENAPDLTDFMNDMFFGTANTEKKVYNLRGGEGLDDDSDSFDSSRRSVSSRSTQEWLEEAKRMVAQSPARCESPSRLVGSPRFATAQSTTLLDKRDPLSRSARRHRTLEGVSGEILSKSAKHNRNKSQADLYSPSEAEESPASAIQKWFSNILKPQNGSTVYHNPTIPSDPSPPKPINNIGSPTLPPRQLTPRKSRFQKDIDGSQPHLIPPPSNYPLSKRTFKSPSNINPSATTNLATILDTQLLSPPKHLVESAQRRSISASTCSVPETLMASNTAVSPQRRSVSVFPNDRPLTRDNLIEQLQAQESKNQALNRFLKEQRPTMKKIMSGEINGKAKIVLSGPSNSTSSMVAAICYTWLMENRMKADNEGRGSEGTNGELLVPVMNMRRGKMWKQKQAAWLFHHVGIDASALLFSDEVDLETLMMTKKLSILIIGEDILQKNGEVGSACTILTDNYCEDAYDLLQTPMLKKLLLAGILLDTQNLNPSAKLSMTRDSEAIQLLLVGSAPTYRNSLFDQLMQDQRDDAFSGVLQKNYVKPPTECNNSKGSTLDQQISDKNTDQEGVAPVADKSPKDAQNAKANTVSPKPGKPIPTPTKSPAVTPAKAPDTNRGKNTFFLAKWFGFGSK</sequence>
<reference evidence="3" key="2">
    <citation type="submission" date="2025-08" db="UniProtKB">
        <authorList>
            <consortium name="RefSeq"/>
        </authorList>
    </citation>
    <scope>IDENTIFICATION</scope>
    <source>
        <tissue evidence="3">Leaves</tissue>
    </source>
</reference>
<dbReference type="AlphaFoldDB" id="A0A6P6X2G1"/>
<evidence type="ECO:0000313" key="2">
    <source>
        <dbReference type="Proteomes" id="UP001652660"/>
    </source>
</evidence>
<dbReference type="SUPFAM" id="SSF64182">
    <property type="entry name" value="DHH phosphoesterases"/>
    <property type="match status" value="1"/>
</dbReference>
<feature type="region of interest" description="Disordered" evidence="1">
    <location>
        <begin position="60"/>
        <end position="86"/>
    </location>
</feature>
<dbReference type="GO" id="GO:0005737">
    <property type="term" value="C:cytoplasm"/>
    <property type="evidence" value="ECO:0007669"/>
    <property type="project" value="TreeGrafter"/>
</dbReference>
<dbReference type="Gene3D" id="3.90.1640.10">
    <property type="entry name" value="inorganic pyrophosphatase (n-terminal core)"/>
    <property type="match status" value="2"/>
</dbReference>
<gene>
    <name evidence="3" type="primary">LOC113738830</name>
</gene>
<feature type="region of interest" description="Disordered" evidence="1">
    <location>
        <begin position="190"/>
        <end position="253"/>
    </location>
</feature>
<dbReference type="GeneID" id="113738830"/>
<proteinExistence type="predicted"/>
<dbReference type="RefSeq" id="XP_027121898.2">
    <property type="nucleotide sequence ID" value="XM_027266097.2"/>
</dbReference>
<reference evidence="2" key="1">
    <citation type="journal article" date="2025" name="Foods">
        <title>Unveiling the Microbial Signatures of Arabica Coffee Cherries: Insights into Ripeness Specific Diversity, Functional Traits, and Implications for Quality and Safety.</title>
        <authorList>
            <consortium name="RefSeq"/>
            <person name="Tenea G.N."/>
            <person name="Cifuentes V."/>
            <person name="Reyes P."/>
            <person name="Cevallos-Vallejos M."/>
        </authorList>
    </citation>
    <scope>NUCLEOTIDE SEQUENCE [LARGE SCALE GENOMIC DNA]</scope>
</reference>
<protein>
    <submittedName>
        <fullName evidence="3">Uncharacterized protein</fullName>
    </submittedName>
</protein>
<evidence type="ECO:0000256" key="1">
    <source>
        <dbReference type="SAM" id="MobiDB-lite"/>
    </source>
</evidence>
<feature type="region of interest" description="Disordered" evidence="1">
    <location>
        <begin position="592"/>
        <end position="642"/>
    </location>
</feature>